<protein>
    <recommendedName>
        <fullName evidence="8 9">Homoserine kinase</fullName>
        <shortName evidence="8">HK</shortName>
        <shortName evidence="8">HSK</shortName>
        <ecNumber evidence="8 9">2.7.1.39</ecNumber>
    </recommendedName>
</protein>
<dbReference type="GO" id="GO:0004413">
    <property type="term" value="F:homoserine kinase activity"/>
    <property type="evidence" value="ECO:0007669"/>
    <property type="project" value="UniProtKB-UniRule"/>
</dbReference>
<dbReference type="Gene3D" id="3.30.200.20">
    <property type="entry name" value="Phosphorylase Kinase, domain 1"/>
    <property type="match status" value="1"/>
</dbReference>
<evidence type="ECO:0000256" key="5">
    <source>
        <dbReference type="ARBA" id="ARBA00022777"/>
    </source>
</evidence>
<name>A0A317MZ29_9GAMM</name>
<dbReference type="Gene3D" id="3.90.1200.10">
    <property type="match status" value="1"/>
</dbReference>
<dbReference type="CDD" id="cd05153">
    <property type="entry name" value="HomoserineK_II"/>
    <property type="match status" value="1"/>
</dbReference>
<keyword evidence="4 8" id="KW-0547">Nucleotide-binding</keyword>
<keyword evidence="5 8" id="KW-0418">Kinase</keyword>
<evidence type="ECO:0000256" key="9">
    <source>
        <dbReference type="NCBIfam" id="TIGR00938"/>
    </source>
</evidence>
<comment type="similarity">
    <text evidence="7 8">Belongs to the pseudomonas-type ThrB family.</text>
</comment>
<gene>
    <name evidence="8" type="primary">thrB</name>
    <name evidence="11" type="ORF">C7443_102529</name>
</gene>
<organism evidence="11 12">
    <name type="scientific">Plasticicumulans acidivorans</name>
    <dbReference type="NCBI Taxonomy" id="886464"/>
    <lineage>
        <taxon>Bacteria</taxon>
        <taxon>Pseudomonadati</taxon>
        <taxon>Pseudomonadota</taxon>
        <taxon>Gammaproteobacteria</taxon>
        <taxon>Candidatus Competibacteraceae</taxon>
        <taxon>Plasticicumulans</taxon>
    </lineage>
</organism>
<reference evidence="11 12" key="1">
    <citation type="submission" date="2018-05" db="EMBL/GenBank/DDBJ databases">
        <title>Genomic Encyclopedia of Type Strains, Phase IV (KMG-IV): sequencing the most valuable type-strain genomes for metagenomic binning, comparative biology and taxonomic classification.</title>
        <authorList>
            <person name="Goeker M."/>
        </authorList>
    </citation>
    <scope>NUCLEOTIDE SEQUENCE [LARGE SCALE GENOMIC DNA]</scope>
    <source>
        <strain evidence="11 12">DSM 23606</strain>
    </source>
</reference>
<dbReference type="NCBIfam" id="NF003558">
    <property type="entry name" value="PRK05231.1"/>
    <property type="match status" value="1"/>
</dbReference>
<dbReference type="InterPro" id="IPR050249">
    <property type="entry name" value="Pseudomonas-type_ThrB"/>
</dbReference>
<keyword evidence="3 8" id="KW-0791">Threonine biosynthesis</keyword>
<proteinExistence type="inferred from homology"/>
<keyword evidence="1 8" id="KW-0028">Amino-acid biosynthesis</keyword>
<dbReference type="EMBL" id="QGTJ01000002">
    <property type="protein sequence ID" value="PWV64875.1"/>
    <property type="molecule type" value="Genomic_DNA"/>
</dbReference>
<dbReference type="GO" id="GO:0005524">
    <property type="term" value="F:ATP binding"/>
    <property type="evidence" value="ECO:0007669"/>
    <property type="project" value="UniProtKB-KW"/>
</dbReference>
<keyword evidence="12" id="KW-1185">Reference proteome</keyword>
<keyword evidence="2 8" id="KW-0808">Transferase</keyword>
<evidence type="ECO:0000256" key="1">
    <source>
        <dbReference type="ARBA" id="ARBA00022605"/>
    </source>
</evidence>
<feature type="domain" description="Aminoglycoside phosphotransferase" evidence="10">
    <location>
        <begin position="28"/>
        <end position="253"/>
    </location>
</feature>
<dbReference type="InterPro" id="IPR011009">
    <property type="entry name" value="Kinase-like_dom_sf"/>
</dbReference>
<evidence type="ECO:0000256" key="4">
    <source>
        <dbReference type="ARBA" id="ARBA00022741"/>
    </source>
</evidence>
<evidence type="ECO:0000313" key="12">
    <source>
        <dbReference type="Proteomes" id="UP000246569"/>
    </source>
</evidence>
<dbReference type="UniPathway" id="UPA00050">
    <property type="reaction ID" value="UER00064"/>
</dbReference>
<dbReference type="PANTHER" id="PTHR21064:SF6">
    <property type="entry name" value="AMINOGLYCOSIDE PHOSPHOTRANSFERASE DOMAIN-CONTAINING PROTEIN"/>
    <property type="match status" value="1"/>
</dbReference>
<dbReference type="AlphaFoldDB" id="A0A317MZ29"/>
<dbReference type="PANTHER" id="PTHR21064">
    <property type="entry name" value="AMINOGLYCOSIDE PHOSPHOTRANSFERASE DOMAIN-CONTAINING PROTEIN-RELATED"/>
    <property type="match status" value="1"/>
</dbReference>
<dbReference type="Pfam" id="PF01636">
    <property type="entry name" value="APH"/>
    <property type="match status" value="1"/>
</dbReference>
<dbReference type="GO" id="GO:0009088">
    <property type="term" value="P:threonine biosynthetic process"/>
    <property type="evidence" value="ECO:0007669"/>
    <property type="project" value="UniProtKB-UniRule"/>
</dbReference>
<dbReference type="Proteomes" id="UP000246569">
    <property type="component" value="Unassembled WGS sequence"/>
</dbReference>
<dbReference type="InterPro" id="IPR002575">
    <property type="entry name" value="Aminoglycoside_PTrfase"/>
</dbReference>
<evidence type="ECO:0000256" key="2">
    <source>
        <dbReference type="ARBA" id="ARBA00022679"/>
    </source>
</evidence>
<evidence type="ECO:0000256" key="3">
    <source>
        <dbReference type="ARBA" id="ARBA00022697"/>
    </source>
</evidence>
<keyword evidence="6 8" id="KW-0067">ATP-binding</keyword>
<dbReference type="EC" id="2.7.1.39" evidence="8 9"/>
<dbReference type="OrthoDB" id="9777460at2"/>
<dbReference type="HAMAP" id="MF_00301">
    <property type="entry name" value="Homoser_kinase_2"/>
    <property type="match status" value="1"/>
</dbReference>
<dbReference type="InterPro" id="IPR005280">
    <property type="entry name" value="Homoserine_kinase_II"/>
</dbReference>
<evidence type="ECO:0000256" key="8">
    <source>
        <dbReference type="HAMAP-Rule" id="MF_00301"/>
    </source>
</evidence>
<evidence type="ECO:0000259" key="10">
    <source>
        <dbReference type="Pfam" id="PF01636"/>
    </source>
</evidence>
<evidence type="ECO:0000256" key="6">
    <source>
        <dbReference type="ARBA" id="ARBA00022840"/>
    </source>
</evidence>
<dbReference type="RefSeq" id="WP_110017496.1">
    <property type="nucleotide sequence ID" value="NZ_QGTJ01000002.1"/>
</dbReference>
<evidence type="ECO:0000256" key="7">
    <source>
        <dbReference type="ARBA" id="ARBA00038240"/>
    </source>
</evidence>
<evidence type="ECO:0000313" key="11">
    <source>
        <dbReference type="EMBL" id="PWV64875.1"/>
    </source>
</evidence>
<accession>A0A317MZ29</accession>
<comment type="caution">
    <text evidence="11">The sequence shown here is derived from an EMBL/GenBank/DDBJ whole genome shotgun (WGS) entry which is preliminary data.</text>
</comment>
<dbReference type="NCBIfam" id="TIGR00938">
    <property type="entry name" value="thrB_alt"/>
    <property type="match status" value="1"/>
</dbReference>
<comment type="catalytic activity">
    <reaction evidence="8">
        <text>L-homoserine + ATP = O-phospho-L-homoserine + ADP + H(+)</text>
        <dbReference type="Rhea" id="RHEA:13985"/>
        <dbReference type="ChEBI" id="CHEBI:15378"/>
        <dbReference type="ChEBI" id="CHEBI:30616"/>
        <dbReference type="ChEBI" id="CHEBI:57476"/>
        <dbReference type="ChEBI" id="CHEBI:57590"/>
        <dbReference type="ChEBI" id="CHEBI:456216"/>
        <dbReference type="EC" id="2.7.1.39"/>
    </reaction>
</comment>
<dbReference type="SUPFAM" id="SSF56112">
    <property type="entry name" value="Protein kinase-like (PK-like)"/>
    <property type="match status" value="1"/>
</dbReference>
<sequence length="313" mass="34596">MSVYTTVERTELAAFVADYDIGAYVSHRGISEGISNTNYFLVTERDEYVLTLFELIGFDDVPYYLELMAYLAARGVPGAHPVADRAGSFMKPLAGKPAALVYKLEGRGVSSQPSVAQCRAIGATLAQLHLAGRDFPQFRANDRGPAWASAAAARVLPKLDASDAALLREELDAQAAHPRALLPQGVIHADLFVDNALFDGDRLCGLIDFYYACTDALAYDLAITLNDWCKLADGTIDHERAEAMVTAYLAVRPFAADEREAWPRLLRAAALRFWLSRLVDKLFPMPGELTYIKDPDEYRRLLLAHRADPWQLG</sequence>
<comment type="pathway">
    <text evidence="8">Amino-acid biosynthesis; L-threonine biosynthesis; L-threonine from L-aspartate: step 4/5.</text>
</comment>